<keyword evidence="4" id="KW-1185">Reference proteome</keyword>
<dbReference type="InterPro" id="IPR040746">
    <property type="entry name" value="THO1_MOS11_C"/>
</dbReference>
<accession>A0A9Q0L109</accession>
<feature type="compositionally biased region" description="Low complexity" evidence="1">
    <location>
        <begin position="184"/>
        <end position="197"/>
    </location>
</feature>
<dbReference type="PANTHER" id="PTHR47701:SF2">
    <property type="entry name" value="PROTEIN MODIFIER OF SNC1 11"/>
    <property type="match status" value="1"/>
</dbReference>
<feature type="compositionally biased region" description="Basic and acidic residues" evidence="1">
    <location>
        <begin position="53"/>
        <end position="64"/>
    </location>
</feature>
<evidence type="ECO:0000259" key="2">
    <source>
        <dbReference type="Pfam" id="PF18592"/>
    </source>
</evidence>
<dbReference type="OrthoDB" id="5837849at2759"/>
<feature type="domain" description="THO1-MOS11 C-terminal" evidence="2">
    <location>
        <begin position="80"/>
        <end position="115"/>
    </location>
</feature>
<name>A0A9Q0L109_9MAGN</name>
<protein>
    <recommendedName>
        <fullName evidence="2">THO1-MOS11 C-terminal domain-containing protein</fullName>
    </recommendedName>
</protein>
<feature type="compositionally biased region" description="Basic and acidic residues" evidence="1">
    <location>
        <begin position="169"/>
        <end position="182"/>
    </location>
</feature>
<evidence type="ECO:0000313" key="3">
    <source>
        <dbReference type="EMBL" id="KAJ4979989.1"/>
    </source>
</evidence>
<proteinExistence type="predicted"/>
<gene>
    <name evidence="3" type="ORF">NE237_010769</name>
</gene>
<feature type="compositionally biased region" description="Polar residues" evidence="1">
    <location>
        <begin position="117"/>
        <end position="127"/>
    </location>
</feature>
<feature type="compositionally biased region" description="Basic and acidic residues" evidence="1">
    <location>
        <begin position="103"/>
        <end position="113"/>
    </location>
</feature>
<dbReference type="Pfam" id="PF18592">
    <property type="entry name" value="Tho1_MOS11_C"/>
    <property type="match status" value="1"/>
</dbReference>
<feature type="region of interest" description="Disordered" evidence="1">
    <location>
        <begin position="1"/>
        <end position="203"/>
    </location>
</feature>
<dbReference type="InterPro" id="IPR044209">
    <property type="entry name" value="MOS11"/>
</dbReference>
<sequence length="203" mass="22082">MAATEMQKAKETGLHEPLTVKNLDKSIHQASFTDRLDEFTNPSSRSSDPATDAPKEEEVSKESDSVGTDAMTCPANAATAPVSDLQKKIRRAERFGVSVQLSEAEKRNSRAERFGTAPTSHGSNGLQKSEEQKRKARAERFGLPSKSLSDEEAKKKARLARFATVSKMDNSEEEKKKAREIRFSGPPSGPSSQVSGSATTVQI</sequence>
<dbReference type="Proteomes" id="UP001141806">
    <property type="component" value="Unassembled WGS sequence"/>
</dbReference>
<evidence type="ECO:0000256" key="1">
    <source>
        <dbReference type="SAM" id="MobiDB-lite"/>
    </source>
</evidence>
<dbReference type="GO" id="GO:0016973">
    <property type="term" value="P:poly(A)+ mRNA export from nucleus"/>
    <property type="evidence" value="ECO:0007669"/>
    <property type="project" value="InterPro"/>
</dbReference>
<feature type="compositionally biased region" description="Polar residues" evidence="1">
    <location>
        <begin position="40"/>
        <end position="49"/>
    </location>
</feature>
<reference evidence="3" key="1">
    <citation type="journal article" date="2023" name="Plant J.">
        <title>The genome of the king protea, Protea cynaroides.</title>
        <authorList>
            <person name="Chang J."/>
            <person name="Duong T.A."/>
            <person name="Schoeman C."/>
            <person name="Ma X."/>
            <person name="Roodt D."/>
            <person name="Barker N."/>
            <person name="Li Z."/>
            <person name="Van de Peer Y."/>
            <person name="Mizrachi E."/>
        </authorList>
    </citation>
    <scope>NUCLEOTIDE SEQUENCE</scope>
    <source>
        <tissue evidence="3">Young leaves</tissue>
    </source>
</reference>
<organism evidence="3 4">
    <name type="scientific">Protea cynaroides</name>
    <dbReference type="NCBI Taxonomy" id="273540"/>
    <lineage>
        <taxon>Eukaryota</taxon>
        <taxon>Viridiplantae</taxon>
        <taxon>Streptophyta</taxon>
        <taxon>Embryophyta</taxon>
        <taxon>Tracheophyta</taxon>
        <taxon>Spermatophyta</taxon>
        <taxon>Magnoliopsida</taxon>
        <taxon>Proteales</taxon>
        <taxon>Proteaceae</taxon>
        <taxon>Protea</taxon>
    </lineage>
</organism>
<dbReference type="EMBL" id="JAMYWD010000002">
    <property type="protein sequence ID" value="KAJ4979989.1"/>
    <property type="molecule type" value="Genomic_DNA"/>
</dbReference>
<dbReference type="GO" id="GO:0005634">
    <property type="term" value="C:nucleus"/>
    <property type="evidence" value="ECO:0007669"/>
    <property type="project" value="TreeGrafter"/>
</dbReference>
<comment type="caution">
    <text evidence="3">The sequence shown here is derived from an EMBL/GenBank/DDBJ whole genome shotgun (WGS) entry which is preliminary data.</text>
</comment>
<dbReference type="AlphaFoldDB" id="A0A9Q0L109"/>
<dbReference type="PANTHER" id="PTHR47701">
    <property type="entry name" value="PROTEIN MODIFIER OF SNC1 11"/>
    <property type="match status" value="1"/>
</dbReference>
<evidence type="ECO:0000313" key="4">
    <source>
        <dbReference type="Proteomes" id="UP001141806"/>
    </source>
</evidence>